<protein>
    <recommendedName>
        <fullName evidence="2">VWFA domain-containing protein</fullName>
    </recommendedName>
</protein>
<dbReference type="InterPro" id="IPR036465">
    <property type="entry name" value="vWFA_dom_sf"/>
</dbReference>
<dbReference type="Gene3D" id="3.40.50.410">
    <property type="entry name" value="von Willebrand factor, type A domain"/>
    <property type="match status" value="1"/>
</dbReference>
<evidence type="ECO:0000313" key="4">
    <source>
        <dbReference type="Proteomes" id="UP000546642"/>
    </source>
</evidence>
<name>A0A7W9YMQ4_9ACTN</name>
<dbReference type="Pfam" id="PF13768">
    <property type="entry name" value="VWA_3"/>
    <property type="match status" value="1"/>
</dbReference>
<dbReference type="SUPFAM" id="SSF53300">
    <property type="entry name" value="vWA-like"/>
    <property type="match status" value="1"/>
</dbReference>
<evidence type="ECO:0000313" key="3">
    <source>
        <dbReference type="EMBL" id="MBB6174810.1"/>
    </source>
</evidence>
<dbReference type="SMART" id="SM00327">
    <property type="entry name" value="VWA"/>
    <property type="match status" value="1"/>
</dbReference>
<dbReference type="PROSITE" id="PS50234">
    <property type="entry name" value="VWFA"/>
    <property type="match status" value="1"/>
</dbReference>
<dbReference type="Proteomes" id="UP000546642">
    <property type="component" value="Unassembled WGS sequence"/>
</dbReference>
<feature type="region of interest" description="Disordered" evidence="1">
    <location>
        <begin position="1"/>
        <end position="25"/>
    </location>
</feature>
<sequence>MTREDGGAVRPRADGGGAAARTPPLPRFRLDVAQNPYLPLGATEVQAIVTVSAEAGVPEPDGAAGEPAPAPEAAVVVIVDTSASMYGEKIRAARRAARAAVDTLRDGVSFAIVSGAGEAAMVYPDAPRLVPATDDTRAEARHALDTLAADGGTRMGAWLRLAADLFTPFAAPGALRHAILLTDGQNNEQPDVFESVLDMCAGLFVCDCRGVGTDWNVADLRWISSVLLGSVDIVADPADLEADFRSMAAAAMAKGIADVRLRLWTPDAARVRFVRQVAPTVEDLTARRADSGPRSGDYPTGAWGGETRVYHIGVVVPMGAPGRRMRAGWVRLLGPASTEDTPLAAGNILAEWTGDEVRATQIDPRVAHYTGQVELARAIQEGLRARRDGDEATATQRLGRAVVLARRSGDQATASLLRKVVDVIDPKTGTVRLRPVVDRVDEMTLDTHSTRTVRTRGGDDFPGAG</sequence>
<keyword evidence="4" id="KW-1185">Reference proteome</keyword>
<accession>A0A7W9YMQ4</accession>
<gene>
    <name evidence="3" type="ORF">HNR23_004870</name>
</gene>
<dbReference type="Pfam" id="PF18571">
    <property type="entry name" value="VWA_3_C"/>
    <property type="match status" value="1"/>
</dbReference>
<dbReference type="PANTHER" id="PTHR45737">
    <property type="entry name" value="VON WILLEBRAND FACTOR A DOMAIN-CONTAINING PROTEIN 5A"/>
    <property type="match status" value="1"/>
</dbReference>
<comment type="caution">
    <text evidence="3">The sequence shown here is derived from an EMBL/GenBank/DDBJ whole genome shotgun (WGS) entry which is preliminary data.</text>
</comment>
<dbReference type="Gene3D" id="1.20.120.1690">
    <property type="match status" value="1"/>
</dbReference>
<dbReference type="CDD" id="cd00198">
    <property type="entry name" value="vWFA"/>
    <property type="match status" value="1"/>
</dbReference>
<organism evidence="3 4">
    <name type="scientific">Nocardiopsis mwathae</name>
    <dbReference type="NCBI Taxonomy" id="1472723"/>
    <lineage>
        <taxon>Bacteria</taxon>
        <taxon>Bacillati</taxon>
        <taxon>Actinomycetota</taxon>
        <taxon>Actinomycetes</taxon>
        <taxon>Streptosporangiales</taxon>
        <taxon>Nocardiopsidaceae</taxon>
        <taxon>Nocardiopsis</taxon>
    </lineage>
</organism>
<dbReference type="InterPro" id="IPR002035">
    <property type="entry name" value="VWF_A"/>
</dbReference>
<evidence type="ECO:0000259" key="2">
    <source>
        <dbReference type="PROSITE" id="PS50234"/>
    </source>
</evidence>
<dbReference type="InterPro" id="IPR041176">
    <property type="entry name" value="VWA_3_C"/>
</dbReference>
<feature type="domain" description="VWFA" evidence="2">
    <location>
        <begin position="74"/>
        <end position="247"/>
    </location>
</feature>
<dbReference type="EMBL" id="JACHDS010000001">
    <property type="protein sequence ID" value="MBB6174810.1"/>
    <property type="molecule type" value="Genomic_DNA"/>
</dbReference>
<reference evidence="3 4" key="1">
    <citation type="submission" date="2020-08" db="EMBL/GenBank/DDBJ databases">
        <title>Sequencing the genomes of 1000 actinobacteria strains.</title>
        <authorList>
            <person name="Klenk H.-P."/>
        </authorList>
    </citation>
    <scope>NUCLEOTIDE SEQUENCE [LARGE SCALE GENOMIC DNA]</scope>
    <source>
        <strain evidence="3 4">DSM 46659</strain>
    </source>
</reference>
<feature type="compositionally biased region" description="Basic and acidic residues" evidence="1">
    <location>
        <begin position="1"/>
        <end position="13"/>
    </location>
</feature>
<dbReference type="Gene3D" id="2.60.40.3670">
    <property type="match status" value="1"/>
</dbReference>
<dbReference type="AlphaFoldDB" id="A0A7W9YMQ4"/>
<dbReference type="PANTHER" id="PTHR45737:SF6">
    <property type="entry name" value="VON WILLEBRAND FACTOR A DOMAIN-CONTAINING PROTEIN 5A"/>
    <property type="match status" value="1"/>
</dbReference>
<proteinExistence type="predicted"/>
<evidence type="ECO:0000256" key="1">
    <source>
        <dbReference type="SAM" id="MobiDB-lite"/>
    </source>
</evidence>